<evidence type="ECO:0000313" key="2">
    <source>
        <dbReference type="Proteomes" id="UP000019194"/>
    </source>
</evidence>
<sequence>MLTKEILHRQKRHYTAPACGFWNDKIFSVLFLCKPERQTTPWLAASQKPELKRMKEISVFFSEKDLSRIGCFFQLIEK</sequence>
<organism evidence="1 2">
    <name type="scientific">Citrobacter freundii</name>
    <dbReference type="NCBI Taxonomy" id="546"/>
    <lineage>
        <taxon>Bacteria</taxon>
        <taxon>Pseudomonadati</taxon>
        <taxon>Pseudomonadota</taxon>
        <taxon>Gammaproteobacteria</taxon>
        <taxon>Enterobacterales</taxon>
        <taxon>Enterobacteriaceae</taxon>
        <taxon>Citrobacter</taxon>
        <taxon>Citrobacter freundii complex</taxon>
    </lineage>
</organism>
<dbReference type="Proteomes" id="UP000019194">
    <property type="component" value="Unassembled WGS sequence"/>
</dbReference>
<protein>
    <submittedName>
        <fullName evidence="1">Uncharacterized protein</fullName>
    </submittedName>
</protein>
<reference evidence="1 2" key="1">
    <citation type="submission" date="2013-10" db="EMBL/GenBank/DDBJ databases">
        <title>Antibiotic resistance diversity of beta-lactamase producers in the General Hospital Vienna.</title>
        <authorList>
            <person name="Barisic I."/>
            <person name="Mitteregger D."/>
            <person name="Hirschl A.M."/>
            <person name="Noehammer C."/>
            <person name="Wiesinger-Mayr H."/>
        </authorList>
    </citation>
    <scope>NUCLEOTIDE SEQUENCE [LARGE SCALE GENOMIC DNA]</scope>
    <source>
        <strain evidence="1 2">ISC11</strain>
    </source>
</reference>
<dbReference type="EMBL" id="CBWP010000054">
    <property type="protein sequence ID" value="CDL39057.1"/>
    <property type="molecule type" value="Genomic_DNA"/>
</dbReference>
<proteinExistence type="predicted"/>
<accession>A0A7G2IPQ1</accession>
<evidence type="ECO:0000313" key="1">
    <source>
        <dbReference type="EMBL" id="CDL39057.1"/>
    </source>
</evidence>
<dbReference type="AlphaFoldDB" id="A0A7G2IPQ1"/>
<comment type="caution">
    <text evidence="1">The sequence shown here is derived from an EMBL/GenBank/DDBJ whole genome shotgun (WGS) entry which is preliminary data.</text>
</comment>
<name>A0A7G2IPQ1_CITFR</name>